<name>A0A151SCJ9_CAJCA</name>
<dbReference type="Proteomes" id="UP000075243">
    <property type="component" value="Unassembled WGS sequence"/>
</dbReference>
<accession>A0A151SCJ9</accession>
<dbReference type="Gene3D" id="3.60.10.10">
    <property type="entry name" value="Endonuclease/exonuclease/phosphatase"/>
    <property type="match status" value="1"/>
</dbReference>
<dbReference type="PANTHER" id="PTHR31286">
    <property type="entry name" value="GLYCINE-RICH CELL WALL STRUCTURAL PROTEIN 1.8-LIKE"/>
    <property type="match status" value="1"/>
</dbReference>
<dbReference type="PANTHER" id="PTHR31286:SF171">
    <property type="entry name" value="CCHC-TYPE DOMAIN-CONTAINING PROTEIN"/>
    <property type="match status" value="1"/>
</dbReference>
<gene>
    <name evidence="1" type="ORF">KK1_025618</name>
</gene>
<reference evidence="1" key="1">
    <citation type="journal article" date="2012" name="Nat. Biotechnol.">
        <title>Draft genome sequence of pigeonpea (Cajanus cajan), an orphan legume crop of resource-poor farmers.</title>
        <authorList>
            <person name="Varshney R.K."/>
            <person name="Chen W."/>
            <person name="Li Y."/>
            <person name="Bharti A.K."/>
            <person name="Saxena R.K."/>
            <person name="Schlueter J.A."/>
            <person name="Donoghue M.T."/>
            <person name="Azam S."/>
            <person name="Fan G."/>
            <person name="Whaley A.M."/>
            <person name="Farmer A.D."/>
            <person name="Sheridan J."/>
            <person name="Iwata A."/>
            <person name="Tuteja R."/>
            <person name="Penmetsa R.V."/>
            <person name="Wu W."/>
            <person name="Upadhyaya H.D."/>
            <person name="Yang S.P."/>
            <person name="Shah T."/>
            <person name="Saxena K.B."/>
            <person name="Michael T."/>
            <person name="McCombie W.R."/>
            <person name="Yang B."/>
            <person name="Zhang G."/>
            <person name="Yang H."/>
            <person name="Wang J."/>
            <person name="Spillane C."/>
            <person name="Cook D.R."/>
            <person name="May G.D."/>
            <person name="Xu X."/>
            <person name="Jackson S.A."/>
        </authorList>
    </citation>
    <scope>NUCLEOTIDE SEQUENCE [LARGE SCALE GENOMIC DNA]</scope>
</reference>
<organism evidence="1 2">
    <name type="scientific">Cajanus cajan</name>
    <name type="common">Pigeon pea</name>
    <name type="synonym">Cajanus indicus</name>
    <dbReference type="NCBI Taxonomy" id="3821"/>
    <lineage>
        <taxon>Eukaryota</taxon>
        <taxon>Viridiplantae</taxon>
        <taxon>Streptophyta</taxon>
        <taxon>Embryophyta</taxon>
        <taxon>Tracheophyta</taxon>
        <taxon>Spermatophyta</taxon>
        <taxon>Magnoliopsida</taxon>
        <taxon>eudicotyledons</taxon>
        <taxon>Gunneridae</taxon>
        <taxon>Pentapetalae</taxon>
        <taxon>rosids</taxon>
        <taxon>fabids</taxon>
        <taxon>Fabales</taxon>
        <taxon>Fabaceae</taxon>
        <taxon>Papilionoideae</taxon>
        <taxon>50 kb inversion clade</taxon>
        <taxon>NPAAA clade</taxon>
        <taxon>indigoferoid/millettioid clade</taxon>
        <taxon>Phaseoleae</taxon>
        <taxon>Cajanus</taxon>
    </lineage>
</organism>
<evidence type="ECO:0000313" key="1">
    <source>
        <dbReference type="EMBL" id="KYP52498.1"/>
    </source>
</evidence>
<dbReference type="AlphaFoldDB" id="A0A151SCJ9"/>
<dbReference type="InterPro" id="IPR040256">
    <property type="entry name" value="At4g02000-like"/>
</dbReference>
<evidence type="ECO:0008006" key="3">
    <source>
        <dbReference type="Google" id="ProtNLM"/>
    </source>
</evidence>
<keyword evidence="2" id="KW-1185">Reference proteome</keyword>
<dbReference type="SUPFAM" id="SSF56219">
    <property type="entry name" value="DNase I-like"/>
    <property type="match status" value="1"/>
</dbReference>
<dbReference type="Gramene" id="C.cajan_24946.t">
    <property type="protein sequence ID" value="C.cajan_24946.t"/>
    <property type="gene ID" value="C.cajan_24946"/>
</dbReference>
<evidence type="ECO:0000313" key="2">
    <source>
        <dbReference type="Proteomes" id="UP000075243"/>
    </source>
</evidence>
<proteinExistence type="predicted"/>
<protein>
    <recommendedName>
        <fullName evidence="3">Reverse transcriptase domain-containing protein</fullName>
    </recommendedName>
</protein>
<dbReference type="InterPro" id="IPR036691">
    <property type="entry name" value="Endo/exonu/phosph_ase_sf"/>
</dbReference>
<dbReference type="EMBL" id="KQ483423">
    <property type="protein sequence ID" value="KYP52498.1"/>
    <property type="molecule type" value="Genomic_DNA"/>
</dbReference>
<sequence>MVWICFPGLNLFYYDESILLAYATTVGKPVKVDNNTKEVRKGCFARVCVEINLTKPMVGRIWLKDFWYKDEYGGLHRICFTCGCYGHFTRDRSSPPKTSDDTNTIVVKGACAQPIVQSPMMATTNSSDGVVNAHNDNNGLNILGDPSGATKREQKRHIRQMVRTHKPSILLLFETHSQFSQVANSWAGLGYTPCFIQEAQGHSGGIWILSCRKDFTYNLVDSMPNAITFTIKKLDIQWTCTTRRRNNIAGLFVDETWCSDVNVLKEEVQGFFKRLFTSNESCAPHTLQLQNINPINVAIVDVLLRLVSLEEVRSIVFSMSPYKALGPNGFQPIFYMTYWEIVGQEVCDNSLIAQEIVHHMHRKTEGDPLSPYLFLLCMEKLALLIQQKVFDRVWQSVKVSKGGPEISHLLFANNCLLFIKATCGQVKLVKEVLDIFCEDSSLKVNIQKSRFFTSSNISRRQISKFTSIIHFHHTVDLDKYLGFPLHKGRVRNSDFSHIVDIINGKLTGWKSKTLNRDGRVTLAKTILSSIPTYTMQNV</sequence>